<accession>A0A177NRM8</accession>
<evidence type="ECO:0000313" key="1">
    <source>
        <dbReference type="EMBL" id="OAI20625.1"/>
    </source>
</evidence>
<sequence>MLGLIRQPPQDASKLEPKLRLIVEAVKRGISDEVQAELIAGIEDSGKTYKPTGVAMEAFRQMWRQLLPDFRILCLTESPAHAAMWYHYADQYRGVVLEFRCDDHADSAWLAAKPVSYPRDKPSVYTASGWAELLTLEKELALDRILDAATYTKSPDWSYENEWRITSFRRPTDTGPFTDRKFGVEELSAVYLGPNISEKYRETIIAIASSYPTLRLINVSVGMSREFEFTATGD</sequence>
<evidence type="ECO:0000313" key="2">
    <source>
        <dbReference type="Proteomes" id="UP000077628"/>
    </source>
</evidence>
<protein>
    <recommendedName>
        <fullName evidence="3">DUF2971 domain-containing protein</fullName>
    </recommendedName>
</protein>
<name>A0A177NRM8_9GAMM</name>
<evidence type="ECO:0008006" key="3">
    <source>
        <dbReference type="Google" id="ProtNLM"/>
    </source>
</evidence>
<keyword evidence="2" id="KW-1185">Reference proteome</keyword>
<dbReference type="STRING" id="702114.A1355_23880"/>
<reference evidence="2" key="1">
    <citation type="submission" date="2016-03" db="EMBL/GenBank/DDBJ databases">
        <authorList>
            <person name="Heylen K."/>
            <person name="De Vos P."/>
            <person name="Vekeman B."/>
        </authorList>
    </citation>
    <scope>NUCLEOTIDE SEQUENCE [LARGE SCALE GENOMIC DNA]</scope>
    <source>
        <strain evidence="2">R-45383</strain>
    </source>
</reference>
<dbReference type="Proteomes" id="UP000077628">
    <property type="component" value="Unassembled WGS sequence"/>
</dbReference>
<dbReference type="Pfam" id="PF11185">
    <property type="entry name" value="DUF2971"/>
    <property type="match status" value="1"/>
</dbReference>
<gene>
    <name evidence="1" type="ORF">A1355_23880</name>
</gene>
<organism evidence="1 2">
    <name type="scientific">Methylomonas koyamae</name>
    <dbReference type="NCBI Taxonomy" id="702114"/>
    <lineage>
        <taxon>Bacteria</taxon>
        <taxon>Pseudomonadati</taxon>
        <taxon>Pseudomonadota</taxon>
        <taxon>Gammaproteobacteria</taxon>
        <taxon>Methylococcales</taxon>
        <taxon>Methylococcaceae</taxon>
        <taxon>Methylomonas</taxon>
    </lineage>
</organism>
<dbReference type="EMBL" id="LUUK01000126">
    <property type="protein sequence ID" value="OAI20625.1"/>
    <property type="molecule type" value="Genomic_DNA"/>
</dbReference>
<dbReference type="RefSeq" id="WP_064027298.1">
    <property type="nucleotide sequence ID" value="NZ_LUUK01000126.1"/>
</dbReference>
<dbReference type="InterPro" id="IPR021352">
    <property type="entry name" value="DUF2971"/>
</dbReference>
<comment type="caution">
    <text evidence="1">The sequence shown here is derived from an EMBL/GenBank/DDBJ whole genome shotgun (WGS) entry which is preliminary data.</text>
</comment>
<proteinExistence type="predicted"/>
<dbReference type="AlphaFoldDB" id="A0A177NRM8"/>